<comment type="caution">
    <text evidence="1">The sequence shown here is derived from an EMBL/GenBank/DDBJ whole genome shotgun (WGS) entry which is preliminary data.</text>
</comment>
<dbReference type="AlphaFoldDB" id="A0A7W5G989"/>
<proteinExistence type="predicted"/>
<protein>
    <submittedName>
        <fullName evidence="1">Uncharacterized protein</fullName>
    </submittedName>
</protein>
<evidence type="ECO:0000313" key="2">
    <source>
        <dbReference type="Proteomes" id="UP000518605"/>
    </source>
</evidence>
<dbReference type="Proteomes" id="UP000518605">
    <property type="component" value="Unassembled WGS sequence"/>
</dbReference>
<sequence length="79" mass="9091">MNYCSIENCLKPIKAKDLCAMHHQRLLRHGDPNTVRPRRVKQVSNCKWVNCTNASITKGFCAKHYYIQRVMGPSQSNVT</sequence>
<dbReference type="EMBL" id="JACHXW010000003">
    <property type="protein sequence ID" value="MBB3151088.1"/>
    <property type="molecule type" value="Genomic_DNA"/>
</dbReference>
<accession>A0A7W5G989</accession>
<name>A0A7W5G989_9BACL</name>
<reference evidence="1 2" key="1">
    <citation type="submission" date="2020-08" db="EMBL/GenBank/DDBJ databases">
        <title>Genomic Encyclopedia of Type Strains, Phase III (KMG-III): the genomes of soil and plant-associated and newly described type strains.</title>
        <authorList>
            <person name="Whitman W."/>
        </authorList>
    </citation>
    <scope>NUCLEOTIDE SEQUENCE [LARGE SCALE GENOMIC DNA]</scope>
    <source>
        <strain evidence="1 2">CECT 8234</strain>
    </source>
</reference>
<evidence type="ECO:0000313" key="1">
    <source>
        <dbReference type="EMBL" id="MBB3151088.1"/>
    </source>
</evidence>
<organism evidence="1 2">
    <name type="scientific">Paenibacillus endophyticus</name>
    <dbReference type="NCBI Taxonomy" id="1294268"/>
    <lineage>
        <taxon>Bacteria</taxon>
        <taxon>Bacillati</taxon>
        <taxon>Bacillota</taxon>
        <taxon>Bacilli</taxon>
        <taxon>Bacillales</taxon>
        <taxon>Paenibacillaceae</taxon>
        <taxon>Paenibacillus</taxon>
    </lineage>
</organism>
<keyword evidence="2" id="KW-1185">Reference proteome</keyword>
<gene>
    <name evidence="1" type="ORF">FHS16_001131</name>
</gene>